<dbReference type="GO" id="GO:0005874">
    <property type="term" value="C:microtubule"/>
    <property type="evidence" value="ECO:0007669"/>
    <property type="project" value="UniProtKB-KW"/>
</dbReference>
<evidence type="ECO:0000256" key="1">
    <source>
        <dbReference type="ARBA" id="ARBA00004123"/>
    </source>
</evidence>
<keyword evidence="7" id="KW-0653">Protein transport</keyword>
<sequence>MAGNNFTAYVAETTMSDLMQRFAAETTADAGVRYNSYIEISKYIKETFEKKYGASWQCIVGKSFSCYVSYVGEDYIFFRLDNLFVMLYRIK</sequence>
<evidence type="ECO:0000256" key="7">
    <source>
        <dbReference type="ARBA" id="ARBA00022927"/>
    </source>
</evidence>
<dbReference type="Gene3D" id="3.30.740.10">
    <property type="entry name" value="Protein Inhibitor Of Neuronal Nitric Oxide Synthase"/>
    <property type="match status" value="1"/>
</dbReference>
<dbReference type="PANTHER" id="PTHR11886">
    <property type="entry name" value="DYNEIN LIGHT CHAIN"/>
    <property type="match status" value="1"/>
</dbReference>
<dbReference type="InterPro" id="IPR001372">
    <property type="entry name" value="Dynein_light_chain_typ-1/2"/>
</dbReference>
<keyword evidence="6" id="KW-0509">mRNA transport</keyword>
<gene>
    <name evidence="11" type="ORF">HNAJ_LOCUS8163</name>
</gene>
<evidence type="ECO:0000313" key="13">
    <source>
        <dbReference type="WBParaSite" id="HNAJ_0000816701-mRNA-1"/>
    </source>
</evidence>
<dbReference type="InterPro" id="IPR037177">
    <property type="entry name" value="DLC_sf"/>
</dbReference>
<dbReference type="GO" id="GO:0007017">
    <property type="term" value="P:microtubule-based process"/>
    <property type="evidence" value="ECO:0007669"/>
    <property type="project" value="InterPro"/>
</dbReference>
<keyword evidence="4 10" id="KW-0963">Cytoplasm</keyword>
<keyword evidence="3" id="KW-0813">Transport</keyword>
<dbReference type="SUPFAM" id="SSF54648">
    <property type="entry name" value="DLC"/>
    <property type="match status" value="1"/>
</dbReference>
<evidence type="ECO:0000256" key="2">
    <source>
        <dbReference type="ARBA" id="ARBA00004245"/>
    </source>
</evidence>
<evidence type="ECO:0000256" key="6">
    <source>
        <dbReference type="ARBA" id="ARBA00022816"/>
    </source>
</evidence>
<evidence type="ECO:0000313" key="12">
    <source>
        <dbReference type="Proteomes" id="UP000278807"/>
    </source>
</evidence>
<dbReference type="Pfam" id="PF01221">
    <property type="entry name" value="Dynein_light"/>
    <property type="match status" value="1"/>
</dbReference>
<dbReference type="GO" id="GO:0005868">
    <property type="term" value="C:cytoplasmic dynein complex"/>
    <property type="evidence" value="ECO:0007669"/>
    <property type="project" value="TreeGrafter"/>
</dbReference>
<proteinExistence type="inferred from homology"/>
<dbReference type="STRING" id="102285.A0A0R3TLN1"/>
<dbReference type="GO" id="GO:0005634">
    <property type="term" value="C:nucleus"/>
    <property type="evidence" value="ECO:0007669"/>
    <property type="project" value="UniProtKB-SubCell"/>
</dbReference>
<keyword evidence="10" id="KW-0505">Motor protein</keyword>
<evidence type="ECO:0000256" key="10">
    <source>
        <dbReference type="RuleBase" id="RU365010"/>
    </source>
</evidence>
<dbReference type="GO" id="GO:0045505">
    <property type="term" value="F:dynein intermediate chain binding"/>
    <property type="evidence" value="ECO:0007669"/>
    <property type="project" value="TreeGrafter"/>
</dbReference>
<keyword evidence="9" id="KW-0539">Nucleus</keyword>
<dbReference type="PANTHER" id="PTHR11886:SF35">
    <property type="entry name" value="DYNEIN LIGHT CHAIN"/>
    <property type="match status" value="1"/>
</dbReference>
<dbReference type="WBParaSite" id="HNAJ_0000816701-mRNA-1">
    <property type="protein sequence ID" value="HNAJ_0000816701-mRNA-1"/>
    <property type="gene ID" value="HNAJ_0000816701"/>
</dbReference>
<protein>
    <recommendedName>
        <fullName evidence="10">Dynein light chain</fullName>
    </recommendedName>
</protein>
<comment type="subcellular location">
    <subcellularLocation>
        <location evidence="2 10">Cytoplasm</location>
        <location evidence="2 10">Cytoskeleton</location>
    </subcellularLocation>
    <subcellularLocation>
        <location evidence="1">Nucleus</location>
    </subcellularLocation>
</comment>
<dbReference type="GO" id="GO:0051028">
    <property type="term" value="P:mRNA transport"/>
    <property type="evidence" value="ECO:0007669"/>
    <property type="project" value="UniProtKB-KW"/>
</dbReference>
<comment type="similarity">
    <text evidence="10">Belongs to the dynein light chain family.</text>
</comment>
<keyword evidence="10" id="KW-0243">Dynein</keyword>
<evidence type="ECO:0000256" key="9">
    <source>
        <dbReference type="ARBA" id="ARBA00023242"/>
    </source>
</evidence>
<evidence type="ECO:0000256" key="5">
    <source>
        <dbReference type="ARBA" id="ARBA00022701"/>
    </source>
</evidence>
<evidence type="ECO:0000313" key="11">
    <source>
        <dbReference type="EMBL" id="VDO04026.1"/>
    </source>
</evidence>
<organism evidence="13">
    <name type="scientific">Rodentolepis nana</name>
    <name type="common">Dwarf tapeworm</name>
    <name type="synonym">Hymenolepis nana</name>
    <dbReference type="NCBI Taxonomy" id="102285"/>
    <lineage>
        <taxon>Eukaryota</taxon>
        <taxon>Metazoa</taxon>
        <taxon>Spiralia</taxon>
        <taxon>Lophotrochozoa</taxon>
        <taxon>Platyhelminthes</taxon>
        <taxon>Cestoda</taxon>
        <taxon>Eucestoda</taxon>
        <taxon>Cyclophyllidea</taxon>
        <taxon>Hymenolepididae</taxon>
        <taxon>Rodentolepis</taxon>
    </lineage>
</organism>
<dbReference type="Proteomes" id="UP000278807">
    <property type="component" value="Unassembled WGS sequence"/>
</dbReference>
<dbReference type="OrthoDB" id="6506078at2759"/>
<dbReference type="AlphaFoldDB" id="A0A0R3TLN1"/>
<evidence type="ECO:0000256" key="4">
    <source>
        <dbReference type="ARBA" id="ARBA00022490"/>
    </source>
</evidence>
<evidence type="ECO:0000256" key="8">
    <source>
        <dbReference type="ARBA" id="ARBA00023212"/>
    </source>
</evidence>
<dbReference type="GO" id="GO:0015031">
    <property type="term" value="P:protein transport"/>
    <property type="evidence" value="ECO:0007669"/>
    <property type="project" value="UniProtKB-KW"/>
</dbReference>
<evidence type="ECO:0000256" key="3">
    <source>
        <dbReference type="ARBA" id="ARBA00022448"/>
    </source>
</evidence>
<accession>A0A0R3TLN1</accession>
<dbReference type="SMART" id="SM01375">
    <property type="entry name" value="Dynein_light"/>
    <property type="match status" value="1"/>
</dbReference>
<dbReference type="EMBL" id="UZAE01012211">
    <property type="protein sequence ID" value="VDO04026.1"/>
    <property type="molecule type" value="Genomic_DNA"/>
</dbReference>
<name>A0A0R3TLN1_RODNA</name>
<dbReference type="FunFam" id="3.30.740.10:FF:000005">
    <property type="entry name" value="Dynein light chain"/>
    <property type="match status" value="1"/>
</dbReference>
<reference evidence="11 12" key="2">
    <citation type="submission" date="2018-11" db="EMBL/GenBank/DDBJ databases">
        <authorList>
            <consortium name="Pathogen Informatics"/>
        </authorList>
    </citation>
    <scope>NUCLEOTIDE SEQUENCE [LARGE SCALE GENOMIC DNA]</scope>
</reference>
<reference evidence="13" key="1">
    <citation type="submission" date="2017-02" db="UniProtKB">
        <authorList>
            <consortium name="WormBaseParasite"/>
        </authorList>
    </citation>
    <scope>IDENTIFICATION</scope>
</reference>
<keyword evidence="12" id="KW-1185">Reference proteome</keyword>
<keyword evidence="8 10" id="KW-0206">Cytoskeleton</keyword>
<keyword evidence="5 10" id="KW-0493">Microtubule</keyword>